<name>A0A2I1GVX2_9GLOM</name>
<protein>
    <submittedName>
        <fullName evidence="2">Uncharacterized protein</fullName>
    </submittedName>
</protein>
<comment type="caution">
    <text evidence="2">The sequence shown here is derived from an EMBL/GenBank/DDBJ whole genome shotgun (WGS) entry which is preliminary data.</text>
</comment>
<evidence type="ECO:0000313" key="2">
    <source>
        <dbReference type="EMBL" id="PKY50765.1"/>
    </source>
</evidence>
<proteinExistence type="predicted"/>
<accession>A0A2I1GVX2</accession>
<gene>
    <name evidence="2" type="ORF">RhiirA4_467406</name>
</gene>
<feature type="region of interest" description="Disordered" evidence="1">
    <location>
        <begin position="87"/>
        <end position="106"/>
    </location>
</feature>
<evidence type="ECO:0000256" key="1">
    <source>
        <dbReference type="SAM" id="MobiDB-lite"/>
    </source>
</evidence>
<keyword evidence="3" id="KW-1185">Reference proteome</keyword>
<evidence type="ECO:0000313" key="3">
    <source>
        <dbReference type="Proteomes" id="UP000234323"/>
    </source>
</evidence>
<reference evidence="2 3" key="1">
    <citation type="submission" date="2015-10" db="EMBL/GenBank/DDBJ databases">
        <title>Genome analyses suggest a sexual origin of heterokaryosis in a supposedly ancient asexual fungus.</title>
        <authorList>
            <person name="Ropars J."/>
            <person name="Sedzielewska K."/>
            <person name="Noel J."/>
            <person name="Charron P."/>
            <person name="Farinelli L."/>
            <person name="Marton T."/>
            <person name="Kruger M."/>
            <person name="Pelin A."/>
            <person name="Brachmann A."/>
            <person name="Corradi N."/>
        </authorList>
    </citation>
    <scope>NUCLEOTIDE SEQUENCE [LARGE SCALE GENOMIC DNA]</scope>
    <source>
        <strain evidence="2 3">A4</strain>
    </source>
</reference>
<dbReference type="AlphaFoldDB" id="A0A2I1GVX2"/>
<dbReference type="EMBL" id="LLXI01000917">
    <property type="protein sequence ID" value="PKY50765.1"/>
    <property type="molecule type" value="Genomic_DNA"/>
</dbReference>
<dbReference type="Proteomes" id="UP000234323">
    <property type="component" value="Unassembled WGS sequence"/>
</dbReference>
<dbReference type="VEuPathDB" id="FungiDB:FUN_001168"/>
<organism evidence="2 3">
    <name type="scientific">Rhizophagus irregularis</name>
    <dbReference type="NCBI Taxonomy" id="588596"/>
    <lineage>
        <taxon>Eukaryota</taxon>
        <taxon>Fungi</taxon>
        <taxon>Fungi incertae sedis</taxon>
        <taxon>Mucoromycota</taxon>
        <taxon>Glomeromycotina</taxon>
        <taxon>Glomeromycetes</taxon>
        <taxon>Glomerales</taxon>
        <taxon>Glomeraceae</taxon>
        <taxon>Rhizophagus</taxon>
    </lineage>
</organism>
<sequence length="106" mass="12308">MSINFYTDADGVTLSVKNNWVEALPLLYESLIQLSIFKKCVLRKKLNIEKSLKEWGPVKYRPHYVSNNKLHAGRMIVNKYAKGKAKYEHYESNKSGNIDENDVEDE</sequence>